<dbReference type="InterPro" id="IPR025497">
    <property type="entry name" value="PatA-like_N"/>
</dbReference>
<gene>
    <name evidence="3" type="ORF">SAMN02745220_02891</name>
</gene>
<sequence length="190" mass="21068">MTQETVTFAEIVSQLKSICNGKKTGTMFITSQLNRSAQIMVENGSIVYLYYFNKRGHDALMLLPEIQSGRYRFQEGSIPSMRTPSLVTDDVLRYLSAASGELEEASNSSVEVPNRTEQQSTVMVSLSDEQKRILEEGLAIYIGPMASFICEDHLEKAGDVVSAIERLAAEIPEEGQAKSFSAEMLQRLSD</sequence>
<feature type="domain" description="DUF8082" evidence="2">
    <location>
        <begin position="130"/>
        <end position="188"/>
    </location>
</feature>
<dbReference type="OrthoDB" id="8751395at2"/>
<evidence type="ECO:0000259" key="2">
    <source>
        <dbReference type="Pfam" id="PF26309"/>
    </source>
</evidence>
<dbReference type="EMBL" id="FRFE01000014">
    <property type="protein sequence ID" value="SHO49542.1"/>
    <property type="molecule type" value="Genomic_DNA"/>
</dbReference>
<accession>A0A1M7YA82</accession>
<feature type="domain" description="PatA-like N-terminal" evidence="1">
    <location>
        <begin position="11"/>
        <end position="92"/>
    </location>
</feature>
<name>A0A1M7YA82_9BACT</name>
<dbReference type="Pfam" id="PF14332">
    <property type="entry name" value="DUF4388"/>
    <property type="match status" value="1"/>
</dbReference>
<reference evidence="3 4" key="1">
    <citation type="submission" date="2016-12" db="EMBL/GenBank/DDBJ databases">
        <authorList>
            <person name="Song W.-J."/>
            <person name="Kurnit D.M."/>
        </authorList>
    </citation>
    <scope>NUCLEOTIDE SEQUENCE [LARGE SCALE GENOMIC DNA]</scope>
    <source>
        <strain evidence="3 4">DSM 18488</strain>
    </source>
</reference>
<dbReference type="Proteomes" id="UP000184603">
    <property type="component" value="Unassembled WGS sequence"/>
</dbReference>
<evidence type="ECO:0000313" key="4">
    <source>
        <dbReference type="Proteomes" id="UP000184603"/>
    </source>
</evidence>
<evidence type="ECO:0000259" key="1">
    <source>
        <dbReference type="Pfam" id="PF14332"/>
    </source>
</evidence>
<protein>
    <submittedName>
        <fullName evidence="3">Uncharacterized protein</fullName>
    </submittedName>
</protein>
<evidence type="ECO:0000313" key="3">
    <source>
        <dbReference type="EMBL" id="SHO49542.1"/>
    </source>
</evidence>
<dbReference type="Pfam" id="PF26309">
    <property type="entry name" value="DUF8082"/>
    <property type="match status" value="1"/>
</dbReference>
<dbReference type="AlphaFoldDB" id="A0A1M7YA82"/>
<dbReference type="RefSeq" id="WP_073614236.1">
    <property type="nucleotide sequence ID" value="NZ_FRFE01000014.1"/>
</dbReference>
<dbReference type="InterPro" id="IPR058395">
    <property type="entry name" value="DUF8082"/>
</dbReference>
<proteinExistence type="predicted"/>
<keyword evidence="4" id="KW-1185">Reference proteome</keyword>
<organism evidence="3 4">
    <name type="scientific">Desulfopila aestuarii DSM 18488</name>
    <dbReference type="NCBI Taxonomy" id="1121416"/>
    <lineage>
        <taxon>Bacteria</taxon>
        <taxon>Pseudomonadati</taxon>
        <taxon>Thermodesulfobacteriota</taxon>
        <taxon>Desulfobulbia</taxon>
        <taxon>Desulfobulbales</taxon>
        <taxon>Desulfocapsaceae</taxon>
        <taxon>Desulfopila</taxon>
    </lineage>
</organism>